<keyword evidence="2" id="KW-1185">Reference proteome</keyword>
<evidence type="ECO:0000313" key="2">
    <source>
        <dbReference type="Proteomes" id="UP001341840"/>
    </source>
</evidence>
<organism evidence="1 2">
    <name type="scientific">Stylosanthes scabra</name>
    <dbReference type="NCBI Taxonomy" id="79078"/>
    <lineage>
        <taxon>Eukaryota</taxon>
        <taxon>Viridiplantae</taxon>
        <taxon>Streptophyta</taxon>
        <taxon>Embryophyta</taxon>
        <taxon>Tracheophyta</taxon>
        <taxon>Spermatophyta</taxon>
        <taxon>Magnoliopsida</taxon>
        <taxon>eudicotyledons</taxon>
        <taxon>Gunneridae</taxon>
        <taxon>Pentapetalae</taxon>
        <taxon>rosids</taxon>
        <taxon>fabids</taxon>
        <taxon>Fabales</taxon>
        <taxon>Fabaceae</taxon>
        <taxon>Papilionoideae</taxon>
        <taxon>50 kb inversion clade</taxon>
        <taxon>dalbergioids sensu lato</taxon>
        <taxon>Dalbergieae</taxon>
        <taxon>Pterocarpus clade</taxon>
        <taxon>Stylosanthes</taxon>
    </lineage>
</organism>
<reference evidence="1 2" key="1">
    <citation type="journal article" date="2023" name="Plants (Basel)">
        <title>Bridging the Gap: Combining Genomics and Transcriptomics Approaches to Understand Stylosanthes scabra, an Orphan Legume from the Brazilian Caatinga.</title>
        <authorList>
            <person name="Ferreira-Neto J.R.C."/>
            <person name="da Silva M.D."/>
            <person name="Binneck E."/>
            <person name="de Melo N.F."/>
            <person name="da Silva R.H."/>
            <person name="de Melo A.L.T.M."/>
            <person name="Pandolfi V."/>
            <person name="Bustamante F.O."/>
            <person name="Brasileiro-Vidal A.C."/>
            <person name="Benko-Iseppon A.M."/>
        </authorList>
    </citation>
    <scope>NUCLEOTIDE SEQUENCE [LARGE SCALE GENOMIC DNA]</scope>
    <source>
        <tissue evidence="1">Leaves</tissue>
    </source>
</reference>
<protein>
    <submittedName>
        <fullName evidence="1">Uncharacterized protein</fullName>
    </submittedName>
</protein>
<proteinExistence type="predicted"/>
<feature type="non-terminal residue" evidence="1">
    <location>
        <position position="103"/>
    </location>
</feature>
<dbReference type="EMBL" id="JASCZI010123779">
    <property type="protein sequence ID" value="MED6165617.1"/>
    <property type="molecule type" value="Genomic_DNA"/>
</dbReference>
<dbReference type="Proteomes" id="UP001341840">
    <property type="component" value="Unassembled WGS sequence"/>
</dbReference>
<evidence type="ECO:0000313" key="1">
    <source>
        <dbReference type="EMBL" id="MED6165617.1"/>
    </source>
</evidence>
<accession>A0ABU6UWD4</accession>
<sequence length="103" mass="11849">MSQVTFGAWVLTKPKRDPRSPKRDLPPLKRDFSFPWPNVILLSQATPLNIMSRLEFRKQTSRRQVTFSLCINLAKEIQRQKVNMTAQLANFGVSGMNVLVSFK</sequence>
<comment type="caution">
    <text evidence="1">The sequence shown here is derived from an EMBL/GenBank/DDBJ whole genome shotgun (WGS) entry which is preliminary data.</text>
</comment>
<name>A0ABU6UWD4_9FABA</name>
<gene>
    <name evidence="1" type="ORF">PIB30_101321</name>
</gene>